<gene>
    <name evidence="1" type="ORF">KME28_18650</name>
</gene>
<proteinExistence type="predicted"/>
<dbReference type="Proteomes" id="UP000813215">
    <property type="component" value="Unassembled WGS sequence"/>
</dbReference>
<evidence type="ECO:0000313" key="2">
    <source>
        <dbReference type="Proteomes" id="UP000813215"/>
    </source>
</evidence>
<organism evidence="1 2">
    <name type="scientific">Pelatocladus maniniholoensis HA4357-MV3</name>
    <dbReference type="NCBI Taxonomy" id="1117104"/>
    <lineage>
        <taxon>Bacteria</taxon>
        <taxon>Bacillati</taxon>
        <taxon>Cyanobacteriota</taxon>
        <taxon>Cyanophyceae</taxon>
        <taxon>Nostocales</taxon>
        <taxon>Nostocaceae</taxon>
        <taxon>Pelatocladus</taxon>
    </lineage>
</organism>
<sequence length="169" mass="18830">MTPSRYLPQVFRFNGSGTQELQVTPFLSGTSGATLYCVFTVSSTNNYNLVRTRNLDDYWRFSNDYNGYFGTFLSSRINGYPANMPSSGSHLVSIHSNSTSYEVLLDNNSKGIQSVAYDAGDRFRIVTNDKAFNGDLSLLLVYPSYIDKTSNTHQSVINAIKNNYPSLAI</sequence>
<protein>
    <submittedName>
        <fullName evidence="1">Uncharacterized protein</fullName>
    </submittedName>
</protein>
<name>A0A9E3LUJ5_9NOST</name>
<dbReference type="AlphaFoldDB" id="A0A9E3LUJ5"/>
<evidence type="ECO:0000313" key="1">
    <source>
        <dbReference type="EMBL" id="MBW4433678.1"/>
    </source>
</evidence>
<accession>A0A9E3LUJ5</accession>
<comment type="caution">
    <text evidence="1">The sequence shown here is derived from an EMBL/GenBank/DDBJ whole genome shotgun (WGS) entry which is preliminary data.</text>
</comment>
<dbReference type="EMBL" id="JAHHHW010000109">
    <property type="protein sequence ID" value="MBW4433678.1"/>
    <property type="molecule type" value="Genomic_DNA"/>
</dbReference>
<reference evidence="1" key="2">
    <citation type="journal article" date="2022" name="Microbiol. Resour. Announc.">
        <title>Metagenome Sequencing to Explore Phylogenomics of Terrestrial Cyanobacteria.</title>
        <authorList>
            <person name="Ward R.D."/>
            <person name="Stajich J.E."/>
            <person name="Johansen J.R."/>
            <person name="Huntemann M."/>
            <person name="Clum A."/>
            <person name="Foster B."/>
            <person name="Foster B."/>
            <person name="Roux S."/>
            <person name="Palaniappan K."/>
            <person name="Varghese N."/>
            <person name="Mukherjee S."/>
            <person name="Reddy T.B.K."/>
            <person name="Daum C."/>
            <person name="Copeland A."/>
            <person name="Chen I.A."/>
            <person name="Ivanova N.N."/>
            <person name="Kyrpides N.C."/>
            <person name="Shapiro N."/>
            <person name="Eloe-Fadrosh E.A."/>
            <person name="Pietrasiak N."/>
        </authorList>
    </citation>
    <scope>NUCLEOTIDE SEQUENCE</scope>
    <source>
        <strain evidence="1">HA4357-MV3</strain>
    </source>
</reference>
<reference evidence="1" key="1">
    <citation type="submission" date="2021-05" db="EMBL/GenBank/DDBJ databases">
        <authorList>
            <person name="Pietrasiak N."/>
            <person name="Ward R."/>
            <person name="Stajich J.E."/>
            <person name="Kurbessoian T."/>
        </authorList>
    </citation>
    <scope>NUCLEOTIDE SEQUENCE</scope>
    <source>
        <strain evidence="1">HA4357-MV3</strain>
    </source>
</reference>